<feature type="non-terminal residue" evidence="1">
    <location>
        <position position="246"/>
    </location>
</feature>
<gene>
    <name evidence="1" type="ORF">S06H3_16172</name>
</gene>
<dbReference type="AlphaFoldDB" id="X1MAW1"/>
<organism evidence="1">
    <name type="scientific">marine sediment metagenome</name>
    <dbReference type="NCBI Taxonomy" id="412755"/>
    <lineage>
        <taxon>unclassified sequences</taxon>
        <taxon>metagenomes</taxon>
        <taxon>ecological metagenomes</taxon>
    </lineage>
</organism>
<accession>X1MAW1</accession>
<dbReference type="EMBL" id="BARV01007989">
    <property type="protein sequence ID" value="GAI15236.1"/>
    <property type="molecule type" value="Genomic_DNA"/>
</dbReference>
<name>X1MAW1_9ZZZZ</name>
<reference evidence="1" key="1">
    <citation type="journal article" date="2014" name="Front. Microbiol.">
        <title>High frequency of phylogenetically diverse reductive dehalogenase-homologous genes in deep subseafloor sedimentary metagenomes.</title>
        <authorList>
            <person name="Kawai M."/>
            <person name="Futagami T."/>
            <person name="Toyoda A."/>
            <person name="Takaki Y."/>
            <person name="Nishi S."/>
            <person name="Hori S."/>
            <person name="Arai W."/>
            <person name="Tsubouchi T."/>
            <person name="Morono Y."/>
            <person name="Uchiyama I."/>
            <person name="Ito T."/>
            <person name="Fujiyama A."/>
            <person name="Inagaki F."/>
            <person name="Takami H."/>
        </authorList>
    </citation>
    <scope>NUCLEOTIDE SEQUENCE</scope>
    <source>
        <strain evidence="1">Expedition CK06-06</strain>
    </source>
</reference>
<proteinExistence type="predicted"/>
<comment type="caution">
    <text evidence="1">The sequence shown here is derived from an EMBL/GenBank/DDBJ whole genome shotgun (WGS) entry which is preliminary data.</text>
</comment>
<sequence>MSPLKQIDGKIEAEGELYLSERFWKDLNEIYSESLEKAVQPLVEAAQEPTPLDWYDIRDYDLSEGRKNFRIDDFPGEGDIVFIISYSGKAEIKFDSPNADSFDLETYKKLKHRYTELFLSNTKQEDASIKLLFGRGDWDLKETVPEIDIAGIVRNDYIEQITDPLKIGQIIKDGHIVPHADIACEKILITGTTRLDQWRSTEDYTFIAPGQILLHATTKLSDWQHPSNMTYIHGGQIYTESITALS</sequence>
<evidence type="ECO:0000313" key="1">
    <source>
        <dbReference type="EMBL" id="GAI15236.1"/>
    </source>
</evidence>
<protein>
    <submittedName>
        <fullName evidence="1">Uncharacterized protein</fullName>
    </submittedName>
</protein>